<feature type="domain" description="G-protein coupled receptors family 1 profile" evidence="6">
    <location>
        <begin position="38"/>
        <end position="283"/>
    </location>
</feature>
<sequence>MSSSSVNATSVILYPDSFGKAVAKNVLVVAVGITIVYINASLIHTFSRHQIFNTNPRYILFIHMVVNDMMQLILAISLFVISYTIKQLSVSICSVLVLVTLFTGENTPLNLACMAAECYIAICMPLRHAQIWTVKRTNWLIGLMWMTSLVSVLPDLFITLATKPLEFFHSRVFCVRETAFPNPLSIKKRDYTYYVYLVIVWIIIFYTYFKILFTAKTASKSSKKARNTILLHAVQVLLCTTTYAAPQLNQFILQTFPQNQTDSLFASFIIVQILPRSISPIIYGVRDNTMRKYLKRYLFCKVRTP</sequence>
<evidence type="ECO:0000256" key="1">
    <source>
        <dbReference type="ARBA" id="ARBA00004370"/>
    </source>
</evidence>
<keyword evidence="4 5" id="KW-0472">Membrane</keyword>
<proteinExistence type="predicted"/>
<evidence type="ECO:0000313" key="8">
    <source>
        <dbReference type="Proteomes" id="UP000001038"/>
    </source>
</evidence>
<dbReference type="GeneTree" id="ENSGT00940000161337"/>
<dbReference type="Bgee" id="ENSORLG00000020004">
    <property type="expression patterns" value="Expressed in sexually immature organism"/>
</dbReference>
<dbReference type="PANTHER" id="PTHR26451">
    <property type="entry name" value="G_PROTEIN_RECEP_F1_2 DOMAIN-CONTAINING PROTEIN"/>
    <property type="match status" value="1"/>
</dbReference>
<protein>
    <recommendedName>
        <fullName evidence="6">G-protein coupled receptors family 1 profile domain-containing protein</fullName>
    </recommendedName>
</protein>
<evidence type="ECO:0000256" key="3">
    <source>
        <dbReference type="ARBA" id="ARBA00022989"/>
    </source>
</evidence>
<dbReference type="KEGG" id="ola:101173531"/>
<evidence type="ECO:0000256" key="5">
    <source>
        <dbReference type="SAM" id="Phobius"/>
    </source>
</evidence>
<reference evidence="7" key="2">
    <citation type="submission" date="2025-08" db="UniProtKB">
        <authorList>
            <consortium name="Ensembl"/>
        </authorList>
    </citation>
    <scope>IDENTIFICATION</scope>
    <source>
        <strain evidence="7">Hd-rR</strain>
    </source>
</reference>
<feature type="transmembrane region" description="Helical" evidence="5">
    <location>
        <begin position="26"/>
        <end position="46"/>
    </location>
</feature>
<dbReference type="OrthoDB" id="8937503at2759"/>
<organism evidence="7 8">
    <name type="scientific">Oryzias latipes</name>
    <name type="common">Japanese rice fish</name>
    <name type="synonym">Japanese killifish</name>
    <dbReference type="NCBI Taxonomy" id="8090"/>
    <lineage>
        <taxon>Eukaryota</taxon>
        <taxon>Metazoa</taxon>
        <taxon>Chordata</taxon>
        <taxon>Craniata</taxon>
        <taxon>Vertebrata</taxon>
        <taxon>Euteleostomi</taxon>
        <taxon>Actinopterygii</taxon>
        <taxon>Neopterygii</taxon>
        <taxon>Teleostei</taxon>
        <taxon>Neoteleostei</taxon>
        <taxon>Acanthomorphata</taxon>
        <taxon>Ovalentaria</taxon>
        <taxon>Atherinomorphae</taxon>
        <taxon>Beloniformes</taxon>
        <taxon>Adrianichthyidae</taxon>
        <taxon>Oryziinae</taxon>
        <taxon>Oryzias</taxon>
    </lineage>
</organism>
<dbReference type="InParanoid" id="H2N0C9"/>
<dbReference type="SUPFAM" id="SSF81321">
    <property type="entry name" value="Family A G protein-coupled receptor-like"/>
    <property type="match status" value="1"/>
</dbReference>
<keyword evidence="8" id="KW-1185">Reference proteome</keyword>
<dbReference type="GO" id="GO:0004930">
    <property type="term" value="F:G protein-coupled receptor activity"/>
    <property type="evidence" value="ECO:0007669"/>
    <property type="project" value="InterPro"/>
</dbReference>
<dbReference type="InterPro" id="IPR017452">
    <property type="entry name" value="GPCR_Rhodpsn_7TM"/>
</dbReference>
<dbReference type="STRING" id="8090.ENSORLP00000024831"/>
<dbReference type="eggNOG" id="ENOG502R7N5">
    <property type="taxonomic scope" value="Eukaryota"/>
</dbReference>
<evidence type="ECO:0000256" key="2">
    <source>
        <dbReference type="ARBA" id="ARBA00022692"/>
    </source>
</evidence>
<feature type="transmembrane region" description="Helical" evidence="5">
    <location>
        <begin position="229"/>
        <end position="245"/>
    </location>
</feature>
<feature type="transmembrane region" description="Helical" evidence="5">
    <location>
        <begin position="191"/>
        <end position="209"/>
    </location>
</feature>
<feature type="transmembrane region" description="Helical" evidence="5">
    <location>
        <begin position="265"/>
        <end position="285"/>
    </location>
</feature>
<keyword evidence="3 5" id="KW-1133">Transmembrane helix</keyword>
<dbReference type="GO" id="GO:0016020">
    <property type="term" value="C:membrane"/>
    <property type="evidence" value="ECO:0000318"/>
    <property type="project" value="GO_Central"/>
</dbReference>
<dbReference type="GO" id="GO:0004984">
    <property type="term" value="F:olfactory receptor activity"/>
    <property type="evidence" value="ECO:0000318"/>
    <property type="project" value="GO_Central"/>
</dbReference>
<keyword evidence="2 5" id="KW-0812">Transmembrane</keyword>
<feature type="transmembrane region" description="Helical" evidence="5">
    <location>
        <begin position="58"/>
        <end position="81"/>
    </location>
</feature>
<dbReference type="GO" id="GO:0005549">
    <property type="term" value="F:odorant binding"/>
    <property type="evidence" value="ECO:0000318"/>
    <property type="project" value="GO_Central"/>
</dbReference>
<gene>
    <name evidence="7" type="primary">LOC101173531</name>
</gene>
<evidence type="ECO:0000256" key="4">
    <source>
        <dbReference type="ARBA" id="ARBA00023136"/>
    </source>
</evidence>
<name>H2N0C9_ORYLA</name>
<dbReference type="FunFam" id="1.20.1070.10:FF:000096">
    <property type="entry name" value="Odorant receptor 131-2"/>
    <property type="match status" value="1"/>
</dbReference>
<dbReference type="GeneID" id="101173531"/>
<dbReference type="Proteomes" id="UP000001038">
    <property type="component" value="Chromosome 5"/>
</dbReference>
<dbReference type="AlphaFoldDB" id="H2N0C9"/>
<dbReference type="PANTHER" id="PTHR26451:SF998">
    <property type="entry name" value="ODORANT RECEPTOR-RELATED"/>
    <property type="match status" value="1"/>
</dbReference>
<dbReference type="GO" id="GO:0050911">
    <property type="term" value="P:detection of chemical stimulus involved in sensory perception of smell"/>
    <property type="evidence" value="ECO:0000318"/>
    <property type="project" value="GO_Central"/>
</dbReference>
<comment type="subcellular location">
    <subcellularLocation>
        <location evidence="1">Membrane</location>
    </subcellularLocation>
</comment>
<dbReference type="InterPro" id="IPR000276">
    <property type="entry name" value="GPCR_Rhodpsn"/>
</dbReference>
<dbReference type="PROSITE" id="PS50262">
    <property type="entry name" value="G_PROTEIN_RECEP_F1_2"/>
    <property type="match status" value="1"/>
</dbReference>
<reference evidence="7" key="3">
    <citation type="submission" date="2025-09" db="UniProtKB">
        <authorList>
            <consortium name="Ensembl"/>
        </authorList>
    </citation>
    <scope>IDENTIFICATION</scope>
    <source>
        <strain evidence="7">Hd-rR</strain>
    </source>
</reference>
<dbReference type="RefSeq" id="XP_004086236.1">
    <property type="nucleotide sequence ID" value="XM_004086188.3"/>
</dbReference>
<evidence type="ECO:0000313" key="7">
    <source>
        <dbReference type="Ensembl" id="ENSORLP00000024831.2"/>
    </source>
</evidence>
<dbReference type="CDD" id="cd00637">
    <property type="entry name" value="7tm_classA_rhodopsin-like"/>
    <property type="match status" value="1"/>
</dbReference>
<reference evidence="7 8" key="1">
    <citation type="journal article" date="2007" name="Nature">
        <title>The medaka draft genome and insights into vertebrate genome evolution.</title>
        <authorList>
            <person name="Kasahara M."/>
            <person name="Naruse K."/>
            <person name="Sasaki S."/>
            <person name="Nakatani Y."/>
            <person name="Qu W."/>
            <person name="Ahsan B."/>
            <person name="Yamada T."/>
            <person name="Nagayasu Y."/>
            <person name="Doi K."/>
            <person name="Kasai Y."/>
            <person name="Jindo T."/>
            <person name="Kobayashi D."/>
            <person name="Shimada A."/>
            <person name="Toyoda A."/>
            <person name="Kuroki Y."/>
            <person name="Fujiyama A."/>
            <person name="Sasaki T."/>
            <person name="Shimizu A."/>
            <person name="Asakawa S."/>
            <person name="Shimizu N."/>
            <person name="Hashimoto S."/>
            <person name="Yang J."/>
            <person name="Lee Y."/>
            <person name="Matsushima K."/>
            <person name="Sugano S."/>
            <person name="Sakaizumi M."/>
            <person name="Narita T."/>
            <person name="Ohishi K."/>
            <person name="Haga S."/>
            <person name="Ohta F."/>
            <person name="Nomoto H."/>
            <person name="Nogata K."/>
            <person name="Morishita T."/>
            <person name="Endo T."/>
            <person name="Shin-I T."/>
            <person name="Takeda H."/>
            <person name="Morishita S."/>
            <person name="Kohara Y."/>
        </authorList>
    </citation>
    <scope>NUCLEOTIDE SEQUENCE [LARGE SCALE GENOMIC DNA]</scope>
    <source>
        <strain evidence="7 8">Hd-rR</strain>
    </source>
</reference>
<accession>H2N0C9</accession>
<feature type="transmembrane region" description="Helical" evidence="5">
    <location>
        <begin position="139"/>
        <end position="161"/>
    </location>
</feature>
<dbReference type="Gene3D" id="1.20.1070.10">
    <property type="entry name" value="Rhodopsin 7-helix transmembrane proteins"/>
    <property type="match status" value="1"/>
</dbReference>
<dbReference type="Ensembl" id="ENSORLT00000024832.2">
    <property type="protein sequence ID" value="ENSORLP00000024831.2"/>
    <property type="gene ID" value="ENSORLG00000020004.2"/>
</dbReference>
<dbReference type="InterPro" id="IPR052921">
    <property type="entry name" value="GPCR1_Superfamily_Member"/>
</dbReference>
<evidence type="ECO:0000259" key="6">
    <source>
        <dbReference type="PROSITE" id="PS50262"/>
    </source>
</evidence>
<dbReference type="Pfam" id="PF00001">
    <property type="entry name" value="7tm_1"/>
    <property type="match status" value="1"/>
</dbReference>